<keyword evidence="2" id="KW-1185">Reference proteome</keyword>
<comment type="caution">
    <text evidence="1">The sequence shown here is derived from an EMBL/GenBank/DDBJ whole genome shotgun (WGS) entry which is preliminary data.</text>
</comment>
<proteinExistence type="predicted"/>
<dbReference type="AlphaFoldDB" id="A0A8J5JC17"/>
<sequence>IAPLSHDSRGTSRGISKFHVTDGAACRRPTAALNYVVSSSCDEHHKVATLRGIRHGPRRVVIGLSGVSNINRTGAKTRIFGYRDNFGSVILALMLNLAIPPLAR</sequence>
<name>A0A8J5JC17_9STRA</name>
<evidence type="ECO:0000313" key="1">
    <source>
        <dbReference type="EMBL" id="KAG6967794.1"/>
    </source>
</evidence>
<protein>
    <submittedName>
        <fullName evidence="1">Uncharacterized protein</fullName>
    </submittedName>
</protein>
<evidence type="ECO:0000313" key="2">
    <source>
        <dbReference type="Proteomes" id="UP000709295"/>
    </source>
</evidence>
<dbReference type="Proteomes" id="UP000709295">
    <property type="component" value="Unassembled WGS sequence"/>
</dbReference>
<organism evidence="1 2">
    <name type="scientific">Phytophthora aleatoria</name>
    <dbReference type="NCBI Taxonomy" id="2496075"/>
    <lineage>
        <taxon>Eukaryota</taxon>
        <taxon>Sar</taxon>
        <taxon>Stramenopiles</taxon>
        <taxon>Oomycota</taxon>
        <taxon>Peronosporomycetes</taxon>
        <taxon>Peronosporales</taxon>
        <taxon>Peronosporaceae</taxon>
        <taxon>Phytophthora</taxon>
    </lineage>
</organism>
<feature type="non-terminal residue" evidence="1">
    <location>
        <position position="1"/>
    </location>
</feature>
<reference evidence="1" key="1">
    <citation type="submission" date="2021-01" db="EMBL/GenBank/DDBJ databases">
        <title>Phytophthora aleatoria, a newly-described species from Pinus radiata is distinct from Phytophthora cactorum isolates based on comparative genomics.</title>
        <authorList>
            <person name="Mcdougal R."/>
            <person name="Panda P."/>
            <person name="Williams N."/>
            <person name="Studholme D.J."/>
        </authorList>
    </citation>
    <scope>NUCLEOTIDE SEQUENCE</scope>
    <source>
        <strain evidence="1">NZFS 4037</strain>
    </source>
</reference>
<accession>A0A8J5JC17</accession>
<gene>
    <name evidence="1" type="ORF">JG688_00006141</name>
</gene>
<dbReference type="EMBL" id="JAENGY010000260">
    <property type="protein sequence ID" value="KAG6967794.1"/>
    <property type="molecule type" value="Genomic_DNA"/>
</dbReference>